<dbReference type="GeneID" id="85166460"/>
<comment type="caution">
    <text evidence="1">The sequence shown here is derived from an EMBL/GenBank/DDBJ whole genome shotgun (WGS) entry which is preliminary data.</text>
</comment>
<keyword evidence="2" id="KW-1185">Reference proteome</keyword>
<dbReference type="eggNOG" id="ENOG50328AN">
    <property type="taxonomic scope" value="Bacteria"/>
</dbReference>
<dbReference type="RefSeq" id="WP_033519158.1">
    <property type="nucleotide sequence ID" value="NZ_CAUPKV010000022.1"/>
</dbReference>
<name>A0A087DGM8_9BIFI</name>
<organism evidence="1 2">
    <name type="scientific">Bifidobacterium scardovii</name>
    <dbReference type="NCBI Taxonomy" id="158787"/>
    <lineage>
        <taxon>Bacteria</taxon>
        <taxon>Bacillati</taxon>
        <taxon>Actinomycetota</taxon>
        <taxon>Actinomycetes</taxon>
        <taxon>Bifidobacteriales</taxon>
        <taxon>Bifidobacteriaceae</taxon>
        <taxon>Bifidobacterium</taxon>
    </lineage>
</organism>
<reference evidence="1 2" key="1">
    <citation type="submission" date="2014-03" db="EMBL/GenBank/DDBJ databases">
        <title>Genomics of Bifidobacteria.</title>
        <authorList>
            <person name="Ventura M."/>
            <person name="Milani C."/>
            <person name="Lugli G.A."/>
        </authorList>
    </citation>
    <scope>NUCLEOTIDE SEQUENCE [LARGE SCALE GENOMIC DNA]</scope>
    <source>
        <strain evidence="1 2">LMG 21589</strain>
    </source>
</reference>
<sequence>MDITITTPTARQEIVTDLDALRQCIDAANRLNDLKDESGRTEAEAAASRRQRDALTVRLRELADRVRESTITLTLHGLKSNEWNQIVLQCTTTEHGQTTKDLPLLLSLSLPAMVDGLTDAHGKPLDMDRDEIQRLAKSLTDTQSLELLQTIQTLNTPASALPKEILTMLGSVD</sequence>
<dbReference type="Proteomes" id="UP000029033">
    <property type="component" value="Unassembled WGS sequence"/>
</dbReference>
<dbReference type="AlphaFoldDB" id="A0A087DGM8"/>
<protein>
    <submittedName>
        <fullName evidence="1">Uncharacterized protein</fullName>
    </submittedName>
</protein>
<gene>
    <name evidence="1" type="ORF">BSCA_0730</name>
</gene>
<dbReference type="STRING" id="158787.BSCA_0730"/>
<evidence type="ECO:0000313" key="1">
    <source>
        <dbReference type="EMBL" id="KFI94678.1"/>
    </source>
</evidence>
<dbReference type="OrthoDB" id="3234072at2"/>
<evidence type="ECO:0000313" key="2">
    <source>
        <dbReference type="Proteomes" id="UP000029033"/>
    </source>
</evidence>
<proteinExistence type="predicted"/>
<accession>A0A087DGM8</accession>
<dbReference type="EMBL" id="JGZO01000006">
    <property type="protein sequence ID" value="KFI94678.1"/>
    <property type="molecule type" value="Genomic_DNA"/>
</dbReference>